<dbReference type="AlphaFoldDB" id="A0A944D5S7"/>
<dbReference type="RefSeq" id="WP_214360211.1">
    <property type="nucleotide sequence ID" value="NZ_JAEKFT010000004.1"/>
</dbReference>
<comment type="caution">
    <text evidence="2">The sequence shown here is derived from an EMBL/GenBank/DDBJ whole genome shotgun (WGS) entry which is preliminary data.</text>
</comment>
<feature type="signal peptide" evidence="1">
    <location>
        <begin position="1"/>
        <end position="26"/>
    </location>
</feature>
<evidence type="ECO:0000313" key="2">
    <source>
        <dbReference type="EMBL" id="MBT0960449.1"/>
    </source>
</evidence>
<keyword evidence="3" id="KW-1185">Reference proteome</keyword>
<organism evidence="2 3">
    <name type="scientific">Denitromonas iodatirespirans</name>
    <dbReference type="NCBI Taxonomy" id="2795389"/>
    <lineage>
        <taxon>Bacteria</taxon>
        <taxon>Pseudomonadati</taxon>
        <taxon>Pseudomonadota</taxon>
        <taxon>Betaproteobacteria</taxon>
        <taxon>Rhodocyclales</taxon>
        <taxon>Zoogloeaceae</taxon>
        <taxon>Denitromonas</taxon>
    </lineage>
</organism>
<evidence type="ECO:0000313" key="3">
    <source>
        <dbReference type="Proteomes" id="UP000694660"/>
    </source>
</evidence>
<name>A0A944D5S7_DENI1</name>
<feature type="chain" id="PRO_5037221787" evidence="1">
    <location>
        <begin position="27"/>
        <end position="190"/>
    </location>
</feature>
<dbReference type="EMBL" id="JAEKFT010000004">
    <property type="protein sequence ID" value="MBT0960449.1"/>
    <property type="molecule type" value="Genomic_DNA"/>
</dbReference>
<proteinExistence type="predicted"/>
<sequence length="190" mass="20527">MSARRLMCMLLATLLIAGSPWLGAIAADEQDARRVMVGINLFPAVLAADQDIGDKRNGNEPLLLLLVHRDEAVLVEQLAAVLRDKGAVRGIPFKVKSVAVSQLPDYAKAKVAGVFVAQRMGDDLGAVLDFSRRQKLLSFSPFAGDVERGVAAGLVVSDRVLPYVNTGAVDAAGVRIKPFFLKIAERYEQR</sequence>
<keyword evidence="1" id="KW-0732">Signal</keyword>
<evidence type="ECO:0000256" key="1">
    <source>
        <dbReference type="SAM" id="SignalP"/>
    </source>
</evidence>
<dbReference type="Proteomes" id="UP000694660">
    <property type="component" value="Unassembled WGS sequence"/>
</dbReference>
<reference evidence="3" key="1">
    <citation type="journal article" date="2022" name="ISME J.">
        <title>Genetic and phylogenetic analysis of dissimilatory iodate-reducing bacteria identifies potential niches across the world's oceans.</title>
        <authorList>
            <person name="Reyes-Umana V."/>
            <person name="Henning Z."/>
            <person name="Lee K."/>
            <person name="Barnum T.P."/>
            <person name="Coates J.D."/>
        </authorList>
    </citation>
    <scope>NUCLEOTIDE SEQUENCE [LARGE SCALE GENOMIC DNA]</scope>
    <source>
        <strain evidence="3">IR12</strain>
    </source>
</reference>
<protein>
    <submittedName>
        <fullName evidence="2">DUF4154 domain-containing protein</fullName>
    </submittedName>
</protein>
<accession>A0A944D5S7</accession>
<gene>
    <name evidence="2" type="ORF">I8J34_04605</name>
</gene>